<dbReference type="PANTHER" id="PTHR30535:SF4">
    <property type="entry name" value="HEMIN-BINDING PERIPLASMIC PROTEIN HMUT"/>
    <property type="match status" value="1"/>
</dbReference>
<protein>
    <submittedName>
        <fullName evidence="3">Hemin ABC transporter substrate-binding protein</fullName>
    </submittedName>
</protein>
<sequence>MMNFRLRSVVFAALVPAAIAFTAPASMASDKGNPQAKRIVAVGGTVTEILYALGAQDRIVARDSTSSYPADALTKPDIGYMRALSSEGILSQKPDLILSEDGAGPADVIAILKASAVPFVTVDTPPSGDAIPKKIEDVGAAVGLSDKAGALAAETRAGLDALAKDVAAVPEKGRKRVLFVLSTAGGRIMAAGKDTEAAAIIEMAGGINAAEEINGYKPLTDEAVIAAAPDVVLTMARGDHAGKADEIFALPAFQSTPAAASKALISMDGLYLIGFGPRTPAAGRELAAKLYPDVVKP</sequence>
<feature type="domain" description="Fe/B12 periplasmic-binding" evidence="2">
    <location>
        <begin position="38"/>
        <end position="294"/>
    </location>
</feature>
<dbReference type="InterPro" id="IPR050902">
    <property type="entry name" value="ABC_Transporter_SBP"/>
</dbReference>
<evidence type="ECO:0000313" key="3">
    <source>
        <dbReference type="EMBL" id="OAE47871.1"/>
    </source>
</evidence>
<gene>
    <name evidence="3" type="ORF">A7J57_05925</name>
</gene>
<proteinExistence type="predicted"/>
<dbReference type="Pfam" id="PF01497">
    <property type="entry name" value="Peripla_BP_2"/>
    <property type="match status" value="1"/>
</dbReference>
<dbReference type="SUPFAM" id="SSF53807">
    <property type="entry name" value="Helical backbone' metal receptor"/>
    <property type="match status" value="1"/>
</dbReference>
<dbReference type="EMBL" id="LXPS01000009">
    <property type="protein sequence ID" value="OAE47871.1"/>
    <property type="molecule type" value="Genomic_DNA"/>
</dbReference>
<dbReference type="PANTHER" id="PTHR30535">
    <property type="entry name" value="VITAMIN B12-BINDING PROTEIN"/>
    <property type="match status" value="1"/>
</dbReference>
<evidence type="ECO:0000256" key="1">
    <source>
        <dbReference type="SAM" id="SignalP"/>
    </source>
</evidence>
<feature type="chain" id="PRO_5008053365" evidence="1">
    <location>
        <begin position="29"/>
        <end position="297"/>
    </location>
</feature>
<dbReference type="RefSeq" id="WP_063948303.1">
    <property type="nucleotide sequence ID" value="NZ_CP072308.1"/>
</dbReference>
<feature type="signal peptide" evidence="1">
    <location>
        <begin position="1"/>
        <end position="28"/>
    </location>
</feature>
<organism evidence="3 4">
    <name type="scientific">Agrobacterium tumefaciens</name>
    <dbReference type="NCBI Taxonomy" id="358"/>
    <lineage>
        <taxon>Bacteria</taxon>
        <taxon>Pseudomonadati</taxon>
        <taxon>Pseudomonadota</taxon>
        <taxon>Alphaproteobacteria</taxon>
        <taxon>Hyphomicrobiales</taxon>
        <taxon>Rhizobiaceae</taxon>
        <taxon>Rhizobium/Agrobacterium group</taxon>
        <taxon>Agrobacterium</taxon>
        <taxon>Agrobacterium tumefaciens complex</taxon>
    </lineage>
</organism>
<evidence type="ECO:0000259" key="2">
    <source>
        <dbReference type="PROSITE" id="PS50983"/>
    </source>
</evidence>
<dbReference type="Proteomes" id="UP000077098">
    <property type="component" value="Unassembled WGS sequence"/>
</dbReference>
<accession>A0A176XER6</accession>
<dbReference type="CDD" id="cd01149">
    <property type="entry name" value="HutB"/>
    <property type="match status" value="1"/>
</dbReference>
<evidence type="ECO:0000313" key="4">
    <source>
        <dbReference type="Proteomes" id="UP000077098"/>
    </source>
</evidence>
<dbReference type="PROSITE" id="PS50983">
    <property type="entry name" value="FE_B12_PBP"/>
    <property type="match status" value="1"/>
</dbReference>
<keyword evidence="1" id="KW-0732">Signal</keyword>
<dbReference type="Gene3D" id="3.40.50.1980">
    <property type="entry name" value="Nitrogenase molybdenum iron protein domain"/>
    <property type="match status" value="2"/>
</dbReference>
<reference evidence="3 4" key="1">
    <citation type="submission" date="2016-05" db="EMBL/GenBank/DDBJ databases">
        <authorList>
            <person name="Lavstsen T."/>
            <person name="Jespersen J.S."/>
        </authorList>
    </citation>
    <scope>NUCLEOTIDE SEQUENCE [LARGE SCALE GENOMIC DNA]</scope>
    <source>
        <strain evidence="3 4">KCJ1736</strain>
    </source>
</reference>
<dbReference type="AlphaFoldDB" id="A0A176XER6"/>
<name>A0A176XER6_AGRTU</name>
<dbReference type="InterPro" id="IPR002491">
    <property type="entry name" value="ABC_transptr_periplasmic_BD"/>
</dbReference>
<comment type="caution">
    <text evidence="3">The sequence shown here is derived from an EMBL/GenBank/DDBJ whole genome shotgun (WGS) entry which is preliminary data.</text>
</comment>